<evidence type="ECO:0000313" key="1">
    <source>
        <dbReference type="EMBL" id="KAF9482364.1"/>
    </source>
</evidence>
<reference evidence="1" key="1">
    <citation type="submission" date="2020-11" db="EMBL/GenBank/DDBJ databases">
        <authorList>
            <consortium name="DOE Joint Genome Institute"/>
            <person name="Ahrendt S."/>
            <person name="Riley R."/>
            <person name="Andreopoulos W."/>
            <person name="Labutti K."/>
            <person name="Pangilinan J."/>
            <person name="Ruiz-Duenas F.J."/>
            <person name="Barrasa J.M."/>
            <person name="Sanchez-Garcia M."/>
            <person name="Camarero S."/>
            <person name="Miyauchi S."/>
            <person name="Serrano A."/>
            <person name="Linde D."/>
            <person name="Babiker R."/>
            <person name="Drula E."/>
            <person name="Ayuso-Fernandez I."/>
            <person name="Pacheco R."/>
            <person name="Padilla G."/>
            <person name="Ferreira P."/>
            <person name="Barriuso J."/>
            <person name="Kellner H."/>
            <person name="Castanera R."/>
            <person name="Alfaro M."/>
            <person name="Ramirez L."/>
            <person name="Pisabarro A.G."/>
            <person name="Kuo A."/>
            <person name="Tritt A."/>
            <person name="Lipzen A."/>
            <person name="He G."/>
            <person name="Yan M."/>
            <person name="Ng V."/>
            <person name="Cullen D."/>
            <person name="Martin F."/>
            <person name="Rosso M.-N."/>
            <person name="Henrissat B."/>
            <person name="Hibbett D."/>
            <person name="Martinez A.T."/>
            <person name="Grigoriev I.V."/>
        </authorList>
    </citation>
    <scope>NUCLEOTIDE SEQUENCE</scope>
    <source>
        <strain evidence="1">CIRM-BRFM 674</strain>
    </source>
</reference>
<comment type="caution">
    <text evidence="1">The sequence shown here is derived from an EMBL/GenBank/DDBJ whole genome shotgun (WGS) entry which is preliminary data.</text>
</comment>
<dbReference type="AlphaFoldDB" id="A0A9P6D3D2"/>
<evidence type="ECO:0008006" key="3">
    <source>
        <dbReference type="Google" id="ProtNLM"/>
    </source>
</evidence>
<gene>
    <name evidence="1" type="ORF">BDN70DRAFT_892583</name>
</gene>
<name>A0A9P6D3D2_9AGAR</name>
<organism evidence="1 2">
    <name type="scientific">Pholiota conissans</name>
    <dbReference type="NCBI Taxonomy" id="109636"/>
    <lineage>
        <taxon>Eukaryota</taxon>
        <taxon>Fungi</taxon>
        <taxon>Dikarya</taxon>
        <taxon>Basidiomycota</taxon>
        <taxon>Agaricomycotina</taxon>
        <taxon>Agaricomycetes</taxon>
        <taxon>Agaricomycetidae</taxon>
        <taxon>Agaricales</taxon>
        <taxon>Agaricineae</taxon>
        <taxon>Strophariaceae</taxon>
        <taxon>Pholiota</taxon>
    </lineage>
</organism>
<accession>A0A9P6D3D2</accession>
<keyword evidence="2" id="KW-1185">Reference proteome</keyword>
<dbReference type="OrthoDB" id="2269034at2759"/>
<protein>
    <recommendedName>
        <fullName evidence="3">F-box domain-containing protein</fullName>
    </recommendedName>
</protein>
<proteinExistence type="predicted"/>
<evidence type="ECO:0000313" key="2">
    <source>
        <dbReference type="Proteomes" id="UP000807469"/>
    </source>
</evidence>
<dbReference type="Proteomes" id="UP000807469">
    <property type="component" value="Unassembled WGS sequence"/>
</dbReference>
<dbReference type="EMBL" id="MU155166">
    <property type="protein sequence ID" value="KAF9482364.1"/>
    <property type="molecule type" value="Genomic_DNA"/>
</dbReference>
<sequence>MSIPSTLNASSVSASNLPLDILWEIFPHCLPESPLKEAQPSLKIAPMQLCHVSSSWRAAALSCPSIWLYLYYQLPIIWKNGRPMAWDQETFLRDIEFLKWWRGNHGVEGPFIRFKYYGRRKTKGKEHPLSKEIRQFLADYISTAQYLDISVLGGHLFLFDENVYQGDKLYPNLHSFITGYLIYDDYDGTVKAFTIPNLDPFHVPSTLRRLSIENAHLVGYSWRTPDFAKWSRLSHLSLQSAEMSLSAWYNLIRAVPNLQWGYFNVYIMSVAVFNPPKFTLPSLSTLAVVHARSTYTDPLGKLLMNLNLPVLGDLSVYISVAPAEFHGVAARINGAIKTIPFLKKLTIGFKFLYDNGTFYAALAKSDWKDVKLLPSAAPHLEHLLFQFSYKGIGLFYQPSLSNRLIIWREILRPSRWLDLENARNLRRITAIVEASSEDGQFVESTIRHVLKQQKYNFVFEIVPPSSLELSPLNKGWKTWGSAL</sequence>